<feature type="transmembrane region" description="Helical" evidence="6">
    <location>
        <begin position="189"/>
        <end position="209"/>
    </location>
</feature>
<protein>
    <submittedName>
        <fullName evidence="8">Sugar MFS transporter</fullName>
    </submittedName>
</protein>
<dbReference type="InterPro" id="IPR050375">
    <property type="entry name" value="MFS_TsgA-like"/>
</dbReference>
<dbReference type="PANTHER" id="PTHR43702:SF3">
    <property type="entry name" value="PROTEIN TSGA"/>
    <property type="match status" value="1"/>
</dbReference>
<feature type="transmembrane region" description="Helical" evidence="6">
    <location>
        <begin position="65"/>
        <end position="86"/>
    </location>
</feature>
<dbReference type="GO" id="GO:0005886">
    <property type="term" value="C:plasma membrane"/>
    <property type="evidence" value="ECO:0007669"/>
    <property type="project" value="UniProtKB-SubCell"/>
</dbReference>
<dbReference type="InterPro" id="IPR011701">
    <property type="entry name" value="MFS"/>
</dbReference>
<dbReference type="InterPro" id="IPR020846">
    <property type="entry name" value="MFS_dom"/>
</dbReference>
<dbReference type="EMBL" id="VYSG01000002">
    <property type="protein sequence ID" value="NEG70054.1"/>
    <property type="molecule type" value="Genomic_DNA"/>
</dbReference>
<feature type="transmembrane region" description="Helical" evidence="6">
    <location>
        <begin position="33"/>
        <end position="53"/>
    </location>
</feature>
<evidence type="ECO:0000256" key="4">
    <source>
        <dbReference type="ARBA" id="ARBA00022989"/>
    </source>
</evidence>
<proteinExistence type="predicted"/>
<name>A0A6I5NFD9_9BIFI</name>
<feature type="transmembrane region" description="Helical" evidence="6">
    <location>
        <begin position="397"/>
        <end position="420"/>
    </location>
</feature>
<gene>
    <name evidence="8" type="ORF">F6S87_05510</name>
</gene>
<dbReference type="PANTHER" id="PTHR43702">
    <property type="entry name" value="L-FUCOSE-PROTON SYMPORTER"/>
    <property type="match status" value="1"/>
</dbReference>
<evidence type="ECO:0000259" key="7">
    <source>
        <dbReference type="PROSITE" id="PS50850"/>
    </source>
</evidence>
<accession>A0A6I5NFD9</accession>
<feature type="transmembrane region" description="Helical" evidence="6">
    <location>
        <begin position="236"/>
        <end position="258"/>
    </location>
</feature>
<dbReference type="InterPro" id="IPR036259">
    <property type="entry name" value="MFS_trans_sf"/>
</dbReference>
<evidence type="ECO:0000313" key="8">
    <source>
        <dbReference type="EMBL" id="NEG70054.1"/>
    </source>
</evidence>
<evidence type="ECO:0000256" key="1">
    <source>
        <dbReference type="ARBA" id="ARBA00004429"/>
    </source>
</evidence>
<feature type="transmembrane region" description="Helical" evidence="6">
    <location>
        <begin position="278"/>
        <end position="295"/>
    </location>
</feature>
<dbReference type="AlphaFoldDB" id="A0A6I5NFD9"/>
<reference evidence="8 9" key="1">
    <citation type="submission" date="2019-09" db="EMBL/GenBank/DDBJ databases">
        <title>Phylogenetic characterization of a novel taxon of the genus Bifidobacterium: Bifidobacterium choloepi sp. nov.</title>
        <authorList>
            <person name="Modesto M."/>
            <person name="Satti M."/>
        </authorList>
    </citation>
    <scope>NUCLEOTIDE SEQUENCE [LARGE SCALE GENOMIC DNA]</scope>
    <source>
        <strain evidence="8 9">BRDM6</strain>
    </source>
</reference>
<evidence type="ECO:0000313" key="9">
    <source>
        <dbReference type="Proteomes" id="UP000469292"/>
    </source>
</evidence>
<keyword evidence="4 6" id="KW-1133">Transmembrane helix</keyword>
<feature type="transmembrane region" description="Helical" evidence="6">
    <location>
        <begin position="122"/>
        <end position="143"/>
    </location>
</feature>
<evidence type="ECO:0000256" key="5">
    <source>
        <dbReference type="ARBA" id="ARBA00023136"/>
    </source>
</evidence>
<keyword evidence="2" id="KW-1003">Cell membrane</keyword>
<dbReference type="Pfam" id="PF07690">
    <property type="entry name" value="MFS_1"/>
    <property type="match status" value="1"/>
</dbReference>
<feature type="transmembrane region" description="Helical" evidence="6">
    <location>
        <begin position="302"/>
        <end position="328"/>
    </location>
</feature>
<dbReference type="PROSITE" id="PS50850">
    <property type="entry name" value="MFS"/>
    <property type="match status" value="1"/>
</dbReference>
<feature type="transmembrane region" description="Helical" evidence="6">
    <location>
        <begin position="95"/>
        <end position="116"/>
    </location>
</feature>
<dbReference type="Proteomes" id="UP000469292">
    <property type="component" value="Unassembled WGS sequence"/>
</dbReference>
<feature type="transmembrane region" description="Helical" evidence="6">
    <location>
        <begin position="334"/>
        <end position="359"/>
    </location>
</feature>
<dbReference type="Gene3D" id="1.20.1250.20">
    <property type="entry name" value="MFS general substrate transporter like domains"/>
    <property type="match status" value="2"/>
</dbReference>
<organism evidence="8 9">
    <name type="scientific">Bifidobacterium choloepi</name>
    <dbReference type="NCBI Taxonomy" id="2614131"/>
    <lineage>
        <taxon>Bacteria</taxon>
        <taxon>Bacillati</taxon>
        <taxon>Actinomycetota</taxon>
        <taxon>Actinomycetes</taxon>
        <taxon>Bifidobacteriales</taxon>
        <taxon>Bifidobacteriaceae</taxon>
        <taxon>Bifidobacterium</taxon>
    </lineage>
</organism>
<feature type="transmembrane region" description="Helical" evidence="6">
    <location>
        <begin position="164"/>
        <end position="183"/>
    </location>
</feature>
<dbReference type="GO" id="GO:0022857">
    <property type="term" value="F:transmembrane transporter activity"/>
    <property type="evidence" value="ECO:0007669"/>
    <property type="project" value="InterPro"/>
</dbReference>
<comment type="caution">
    <text evidence="8">The sequence shown here is derived from an EMBL/GenBank/DDBJ whole genome shotgun (WGS) entry which is preliminary data.</text>
</comment>
<sequence>MSNEIKAGGDVATGTAAAGAANKQAGFAKIAPVMFAFFVMGFVDLVGTATNYVKTEFNLSNSTANLFTTMVFFWFLILSVPTGVLMNKIGRRKTVLGSILVTLVAMALPIIAYTMFNGNARLALIVISFAFLGIGNTLMQVSLNPLLTSFVSGNKLASTLTTGQFVKAFASLFAPYIAAWGFQHFADKWWMLFVIYFVIGVLSYLLLAFDKINEPAPDNGTTTIGKCFKLLFSDRVVFLCFLGIIAHVGVDVGINAQAPRILMEHTDVALTTATSATMVYFIARMIGCFTGSFALSRISNRIGLVICGTIMTTSAICFAIFTLAPASVAVSLEWVFWLAIALVGFGNSNVFSLFLSHGLNYRADRQNEISGLMLMGLIGGAIFPPIMGAAADAIGQFGAVLVMAIGCVYVLVVGIGYRVLENHRTAASLSASDGEQAVAA</sequence>
<feature type="domain" description="Major facilitator superfamily (MFS) profile" evidence="7">
    <location>
        <begin position="25"/>
        <end position="424"/>
    </location>
</feature>
<evidence type="ECO:0000256" key="3">
    <source>
        <dbReference type="ARBA" id="ARBA00022692"/>
    </source>
</evidence>
<comment type="subcellular location">
    <subcellularLocation>
        <location evidence="1">Cell inner membrane</location>
        <topology evidence="1">Multi-pass membrane protein</topology>
    </subcellularLocation>
</comment>
<keyword evidence="3 6" id="KW-0812">Transmembrane</keyword>
<feature type="transmembrane region" description="Helical" evidence="6">
    <location>
        <begin position="371"/>
        <end position="391"/>
    </location>
</feature>
<keyword evidence="5 6" id="KW-0472">Membrane</keyword>
<evidence type="ECO:0000256" key="2">
    <source>
        <dbReference type="ARBA" id="ARBA00022475"/>
    </source>
</evidence>
<keyword evidence="9" id="KW-1185">Reference proteome</keyword>
<evidence type="ECO:0000256" key="6">
    <source>
        <dbReference type="SAM" id="Phobius"/>
    </source>
</evidence>
<dbReference type="SUPFAM" id="SSF103473">
    <property type="entry name" value="MFS general substrate transporter"/>
    <property type="match status" value="1"/>
</dbReference>